<evidence type="ECO:0000256" key="1">
    <source>
        <dbReference type="SAM" id="MobiDB-lite"/>
    </source>
</evidence>
<feature type="compositionally biased region" description="Basic and acidic residues" evidence="1">
    <location>
        <begin position="297"/>
        <end position="307"/>
    </location>
</feature>
<feature type="region of interest" description="Disordered" evidence="1">
    <location>
        <begin position="289"/>
        <end position="317"/>
    </location>
</feature>
<feature type="compositionally biased region" description="Basic and acidic residues" evidence="1">
    <location>
        <begin position="150"/>
        <end position="160"/>
    </location>
</feature>
<dbReference type="EMBL" id="JAAAXW010000047">
    <property type="protein sequence ID" value="KAF9547091.1"/>
    <property type="molecule type" value="Genomic_DNA"/>
</dbReference>
<dbReference type="AlphaFoldDB" id="A0A9P6FCM3"/>
<name>A0A9P6FCM3_9FUNG</name>
<comment type="caution">
    <text evidence="2">The sequence shown here is derived from an EMBL/GenBank/DDBJ whole genome shotgun (WGS) entry which is preliminary data.</text>
</comment>
<accession>A0A9P6FCM3</accession>
<sequence length="317" mass="35972">MSFPIHTRMHSRLKCLITPLLQQITRLPRTSTNLLQHAYSTKGSTPTTTRTIKSSRDSSTTSSSSVSGRYRKDGSGVSDLRKTVMSEVAIPGRYQQYFRPDKRSTRKAEGSVLSMDRSRSPKKVSAAKWSQHDSKVEGFVLDGESSLDIDRQDVSGEVESRPSSISSRTSRRGFDNVGWRALEETFARDVLPHPYFHQDYLDITEIKLLPDRKTFQLWYRPKPDDRVSADEIAEVITKHGHAFKAMLARHAPRSSSASSRLVFQLVRQSDRQADMSDLWRKLEEQVDLNSGQSDISDVEKQAEEKASTRGVVGRRRK</sequence>
<organism evidence="2 3">
    <name type="scientific">Mortierella hygrophila</name>
    <dbReference type="NCBI Taxonomy" id="979708"/>
    <lineage>
        <taxon>Eukaryota</taxon>
        <taxon>Fungi</taxon>
        <taxon>Fungi incertae sedis</taxon>
        <taxon>Mucoromycota</taxon>
        <taxon>Mortierellomycotina</taxon>
        <taxon>Mortierellomycetes</taxon>
        <taxon>Mortierellales</taxon>
        <taxon>Mortierellaceae</taxon>
        <taxon>Mortierella</taxon>
    </lineage>
</organism>
<reference evidence="2" key="1">
    <citation type="journal article" date="2020" name="Fungal Divers.">
        <title>Resolving the Mortierellaceae phylogeny through synthesis of multi-gene phylogenetics and phylogenomics.</title>
        <authorList>
            <person name="Vandepol N."/>
            <person name="Liber J."/>
            <person name="Desiro A."/>
            <person name="Na H."/>
            <person name="Kennedy M."/>
            <person name="Barry K."/>
            <person name="Grigoriev I.V."/>
            <person name="Miller A.N."/>
            <person name="O'Donnell K."/>
            <person name="Stajich J.E."/>
            <person name="Bonito G."/>
        </authorList>
    </citation>
    <scope>NUCLEOTIDE SEQUENCE</scope>
    <source>
        <strain evidence="2">NRRL 2591</strain>
    </source>
</reference>
<feature type="compositionally biased region" description="Low complexity" evidence="1">
    <location>
        <begin position="40"/>
        <end position="68"/>
    </location>
</feature>
<feature type="compositionally biased region" description="Basic and acidic residues" evidence="1">
    <location>
        <begin position="99"/>
        <end position="109"/>
    </location>
</feature>
<feature type="region of interest" description="Disordered" evidence="1">
    <location>
        <begin position="36"/>
        <end position="78"/>
    </location>
</feature>
<feature type="region of interest" description="Disordered" evidence="1">
    <location>
        <begin position="96"/>
        <end position="129"/>
    </location>
</feature>
<dbReference type="Proteomes" id="UP000723463">
    <property type="component" value="Unassembled WGS sequence"/>
</dbReference>
<proteinExistence type="predicted"/>
<keyword evidence="3" id="KW-1185">Reference proteome</keyword>
<feature type="region of interest" description="Disordered" evidence="1">
    <location>
        <begin position="150"/>
        <end position="171"/>
    </location>
</feature>
<protein>
    <submittedName>
        <fullName evidence="2">Uncharacterized protein</fullName>
    </submittedName>
</protein>
<evidence type="ECO:0000313" key="3">
    <source>
        <dbReference type="Proteomes" id="UP000723463"/>
    </source>
</evidence>
<evidence type="ECO:0000313" key="2">
    <source>
        <dbReference type="EMBL" id="KAF9547091.1"/>
    </source>
</evidence>
<gene>
    <name evidence="2" type="ORF">EC957_008940</name>
</gene>